<dbReference type="SUPFAM" id="SSF102735">
    <property type="entry name" value="Trigger factor ribosome-binding domain"/>
    <property type="match status" value="1"/>
</dbReference>
<evidence type="ECO:0000313" key="3">
    <source>
        <dbReference type="Proteomes" id="UP000287233"/>
    </source>
</evidence>
<feature type="domain" description="Trigger factor ribosome-binding bacterial" evidence="1">
    <location>
        <begin position="2"/>
        <end position="130"/>
    </location>
</feature>
<dbReference type="InterPro" id="IPR027304">
    <property type="entry name" value="Trigger_fact/SurA_dom_sf"/>
</dbReference>
<accession>A0A410FUM7</accession>
<dbReference type="KEGG" id="bih:BIP78_0916"/>
<reference evidence="3" key="1">
    <citation type="submission" date="2018-12" db="EMBL/GenBank/DDBJ databases">
        <title>Complete genome sequence of an uncultured bacterium of the candidate phylum Bipolaricaulota.</title>
        <authorList>
            <person name="Kadnikov V.V."/>
            <person name="Mardanov A.V."/>
            <person name="Beletsky A.V."/>
            <person name="Frank Y.A."/>
            <person name="Karnachuk O.V."/>
            <person name="Ravin N.V."/>
        </authorList>
    </citation>
    <scope>NUCLEOTIDE SEQUENCE [LARGE SCALE GENOMIC DNA]</scope>
</reference>
<organism evidence="2 3">
    <name type="scientific">Bipolaricaulis sibiricus</name>
    <dbReference type="NCBI Taxonomy" id="2501609"/>
    <lineage>
        <taxon>Bacteria</taxon>
        <taxon>Candidatus Bipolaricaulota</taxon>
        <taxon>Candidatus Bipolaricaulia</taxon>
        <taxon>Candidatus Bipolaricaulales</taxon>
        <taxon>Candidatus Bipolaricaulaceae</taxon>
        <taxon>Candidatus Bipolaricaulis</taxon>
    </lineage>
</organism>
<evidence type="ECO:0000259" key="1">
    <source>
        <dbReference type="Pfam" id="PF05697"/>
    </source>
</evidence>
<gene>
    <name evidence="2" type="ORF">BIP78_0916</name>
</gene>
<dbReference type="InterPro" id="IPR008881">
    <property type="entry name" value="Trigger_fac_ribosome-bd_bac"/>
</dbReference>
<dbReference type="Gene3D" id="1.10.3120.10">
    <property type="entry name" value="Trigger factor, C-terminal domain"/>
    <property type="match status" value="1"/>
</dbReference>
<dbReference type="GO" id="GO:0006457">
    <property type="term" value="P:protein folding"/>
    <property type="evidence" value="ECO:0007669"/>
    <property type="project" value="InterPro"/>
</dbReference>
<dbReference type="InterPro" id="IPR037041">
    <property type="entry name" value="Trigger_fac_C_sf"/>
</dbReference>
<dbReference type="EMBL" id="CP034928">
    <property type="protein sequence ID" value="QAA76682.1"/>
    <property type="molecule type" value="Genomic_DNA"/>
</dbReference>
<proteinExistence type="predicted"/>
<dbReference type="InterPro" id="IPR036611">
    <property type="entry name" value="Trigger_fac_ribosome-bd_sf"/>
</dbReference>
<dbReference type="Proteomes" id="UP000287233">
    <property type="component" value="Chromosome"/>
</dbReference>
<dbReference type="Pfam" id="PF05697">
    <property type="entry name" value="Trigger_N"/>
    <property type="match status" value="1"/>
</dbReference>
<name>A0A410FUM7_BIPS1</name>
<dbReference type="AlphaFoldDB" id="A0A410FUM7"/>
<dbReference type="GO" id="GO:0015031">
    <property type="term" value="P:protein transport"/>
    <property type="evidence" value="ECO:0007669"/>
    <property type="project" value="InterPro"/>
</dbReference>
<evidence type="ECO:0000313" key="2">
    <source>
        <dbReference type="EMBL" id="QAA76682.1"/>
    </source>
</evidence>
<sequence length="352" mass="38783">MLSVEVPAEAIRKKEQDLLALARARLNVPGFRPGRAPEHLVRRQYGEDEFIHDLKDDLIQEWLTRALSELGLHPVSTPTVETTAFDSGRRLAFRARFAVLPEVTIPDELAVDVPEPPAASITDEEVEGVLAGLRRDVAVLEPRGGPAQEGDVVRLERAGRDWEGEATATRPIGKQLLGATAGARVVLTDESGQSEAFAVTGVYRVVLPTPDETARHYGHSSWDAFAAAVREELHRVAEARRKTAWRLAALDAAADALQVEVPPSLLAESVADEMRELRLGPGQKPQLEGAVRRKLRREIVAQRLAEAKGLRPDEDEVRRRTEGRDRDEAAVRASLLLEQAADWIIAHARRNG</sequence>
<dbReference type="Gene3D" id="3.30.70.1050">
    <property type="entry name" value="Trigger factor ribosome-binding domain"/>
    <property type="match status" value="1"/>
</dbReference>
<protein>
    <recommendedName>
        <fullName evidence="1">Trigger factor ribosome-binding bacterial domain-containing protein</fullName>
    </recommendedName>
</protein>
<dbReference type="SUPFAM" id="SSF109998">
    <property type="entry name" value="Triger factor/SurA peptide-binding domain-like"/>
    <property type="match status" value="1"/>
</dbReference>